<reference evidence="2 3" key="1">
    <citation type="submission" date="2024-03" db="EMBL/GenBank/DDBJ databases">
        <authorList>
            <person name="Gkanogiannis A."/>
            <person name="Becerra Lopez-Lavalle L."/>
        </authorList>
    </citation>
    <scope>NUCLEOTIDE SEQUENCE [LARGE SCALE GENOMIC DNA]</scope>
</reference>
<dbReference type="EMBL" id="OZ021738">
    <property type="protein sequence ID" value="CAK9319473.1"/>
    <property type="molecule type" value="Genomic_DNA"/>
</dbReference>
<feature type="region of interest" description="Disordered" evidence="1">
    <location>
        <begin position="46"/>
        <end position="77"/>
    </location>
</feature>
<name>A0ABP0YG54_9ROSI</name>
<sequence length="77" mass="8105">MLDAWCGLGEAKGCVHGMKGCKRLPCVQGGVLGISEGFLRLQSVVSSETPSGKSGSSSHVRLWKRASPEQGNETLMS</sequence>
<accession>A0ABP0YG54</accession>
<proteinExistence type="predicted"/>
<gene>
    <name evidence="2" type="ORF">CITCOLO1_LOCUS11479</name>
</gene>
<organism evidence="2 3">
    <name type="scientific">Citrullus colocynthis</name>
    <name type="common">colocynth</name>
    <dbReference type="NCBI Taxonomy" id="252529"/>
    <lineage>
        <taxon>Eukaryota</taxon>
        <taxon>Viridiplantae</taxon>
        <taxon>Streptophyta</taxon>
        <taxon>Embryophyta</taxon>
        <taxon>Tracheophyta</taxon>
        <taxon>Spermatophyta</taxon>
        <taxon>Magnoliopsida</taxon>
        <taxon>eudicotyledons</taxon>
        <taxon>Gunneridae</taxon>
        <taxon>Pentapetalae</taxon>
        <taxon>rosids</taxon>
        <taxon>fabids</taxon>
        <taxon>Cucurbitales</taxon>
        <taxon>Cucurbitaceae</taxon>
        <taxon>Benincaseae</taxon>
        <taxon>Citrullus</taxon>
    </lineage>
</organism>
<protein>
    <submittedName>
        <fullName evidence="2">Uncharacterized protein</fullName>
    </submittedName>
</protein>
<keyword evidence="3" id="KW-1185">Reference proteome</keyword>
<dbReference type="Proteomes" id="UP001642487">
    <property type="component" value="Chromosome 4"/>
</dbReference>
<feature type="compositionally biased region" description="Low complexity" evidence="1">
    <location>
        <begin position="46"/>
        <end position="58"/>
    </location>
</feature>
<evidence type="ECO:0000256" key="1">
    <source>
        <dbReference type="SAM" id="MobiDB-lite"/>
    </source>
</evidence>
<evidence type="ECO:0000313" key="3">
    <source>
        <dbReference type="Proteomes" id="UP001642487"/>
    </source>
</evidence>
<evidence type="ECO:0000313" key="2">
    <source>
        <dbReference type="EMBL" id="CAK9319473.1"/>
    </source>
</evidence>